<dbReference type="InterPro" id="IPR054255">
    <property type="entry name" value="DUF6986"/>
</dbReference>
<keyword evidence="2" id="KW-0479">Metal-binding</keyword>
<sequence length="398" mass="42275">MTPDDVADALDRSLARVDAALDSAYPGDPGTRQPVHTVYVPADRFHPGTSAEWGAAALELFDAHAASPADVAAVWGLPPALADEVHGRVRAKLAAEPIEDLRVDFEDGYGPRADDEEDAEAVRVAGEIAGAAPFVGIRFRSFEAATRRRGVRTLHAFLGALGPVPDGFVLTLPKVTAPEQVSALVTVLEGLEAEHGLAPVRFEIQVETPQSVLGPDGTSPLPRMIALARGRCTGLHYGTYDYSASLGIAAQHQSTEHPVADHAKAVMQVAAAGTGVRLSDGSTNVLPVGSRDDVRAAWSLHGRLVRRSLERGFHQGWDLHPGHLPSRFVAGFAFYRETFPAAAARLRAYLDRADSGFLDEPATARAMAGYLLRGLRCGAVDAAELEAATGRPVDELGR</sequence>
<keyword evidence="3" id="KW-0460">Magnesium</keyword>
<name>A0ABS6UYZ8_9PSEU</name>
<accession>A0ABS6UYZ8</accession>
<dbReference type="PANTHER" id="PTHR32308">
    <property type="entry name" value="LYASE BETA SUBUNIT, PUTATIVE (AFU_ORTHOLOGUE AFUA_4G13030)-RELATED"/>
    <property type="match status" value="1"/>
</dbReference>
<dbReference type="Pfam" id="PF22484">
    <property type="entry name" value="DUF6986"/>
    <property type="match status" value="1"/>
</dbReference>
<comment type="cofactor">
    <cofactor evidence="1">
        <name>Mg(2+)</name>
        <dbReference type="ChEBI" id="CHEBI:18420"/>
    </cofactor>
</comment>
<keyword evidence="5" id="KW-1185">Reference proteome</keyword>
<protein>
    <submittedName>
        <fullName evidence="4">Aldolase</fullName>
    </submittedName>
</protein>
<evidence type="ECO:0000313" key="5">
    <source>
        <dbReference type="Proteomes" id="UP000694287"/>
    </source>
</evidence>
<organism evidence="4 5">
    <name type="scientific">Pseudonocardia abyssalis</name>
    <dbReference type="NCBI Taxonomy" id="2792008"/>
    <lineage>
        <taxon>Bacteria</taxon>
        <taxon>Bacillati</taxon>
        <taxon>Actinomycetota</taxon>
        <taxon>Actinomycetes</taxon>
        <taxon>Pseudonocardiales</taxon>
        <taxon>Pseudonocardiaceae</taxon>
        <taxon>Pseudonocardia</taxon>
    </lineage>
</organism>
<comment type="caution">
    <text evidence="4">The sequence shown here is derived from an EMBL/GenBank/DDBJ whole genome shotgun (WGS) entry which is preliminary data.</text>
</comment>
<reference evidence="4 5" key="1">
    <citation type="submission" date="2020-11" db="EMBL/GenBank/DDBJ databases">
        <title>Pseudonocardia abyssalis sp. nov. and Pseudonocardia oceani sp. nov., description and phylogenomic analysis of two novel actinomycetes isolated from the deep Southern Ocean.</title>
        <authorList>
            <person name="Parra J."/>
        </authorList>
    </citation>
    <scope>NUCLEOTIDE SEQUENCE [LARGE SCALE GENOMIC DNA]</scope>
    <source>
        <strain evidence="4 5">KRD-168</strain>
    </source>
</reference>
<evidence type="ECO:0000256" key="2">
    <source>
        <dbReference type="ARBA" id="ARBA00022723"/>
    </source>
</evidence>
<dbReference type="EMBL" id="JADQDK010000001">
    <property type="protein sequence ID" value="MBW0137476.1"/>
    <property type="molecule type" value="Genomic_DNA"/>
</dbReference>
<evidence type="ECO:0000256" key="3">
    <source>
        <dbReference type="ARBA" id="ARBA00022842"/>
    </source>
</evidence>
<dbReference type="Proteomes" id="UP000694287">
    <property type="component" value="Unassembled WGS sequence"/>
</dbReference>
<evidence type="ECO:0000313" key="4">
    <source>
        <dbReference type="EMBL" id="MBW0137476.1"/>
    </source>
</evidence>
<dbReference type="PANTHER" id="PTHR32308:SF10">
    <property type="entry name" value="CITRATE LYASE SUBUNIT BETA"/>
    <property type="match status" value="1"/>
</dbReference>
<evidence type="ECO:0000256" key="1">
    <source>
        <dbReference type="ARBA" id="ARBA00001946"/>
    </source>
</evidence>
<dbReference type="RefSeq" id="WP_218616378.1">
    <property type="nucleotide sequence ID" value="NZ_JADQDK010000001.1"/>
</dbReference>
<proteinExistence type="predicted"/>
<gene>
    <name evidence="4" type="ORF">I4I81_24915</name>
</gene>